<feature type="non-terminal residue" evidence="3">
    <location>
        <position position="1"/>
    </location>
</feature>
<dbReference type="AlphaFoldDB" id="A0A0B6YM75"/>
<keyword evidence="2" id="KW-1133">Transmembrane helix</keyword>
<gene>
    <name evidence="3" type="primary">ORF28009</name>
</gene>
<feature type="non-terminal residue" evidence="3">
    <location>
        <position position="245"/>
    </location>
</feature>
<feature type="compositionally biased region" description="Basic and acidic residues" evidence="1">
    <location>
        <begin position="23"/>
        <end position="32"/>
    </location>
</feature>
<evidence type="ECO:0000313" key="3">
    <source>
        <dbReference type="EMBL" id="CEK56585.1"/>
    </source>
</evidence>
<evidence type="ECO:0000256" key="2">
    <source>
        <dbReference type="SAM" id="Phobius"/>
    </source>
</evidence>
<keyword evidence="2" id="KW-0472">Membrane</keyword>
<feature type="transmembrane region" description="Helical" evidence="2">
    <location>
        <begin position="211"/>
        <end position="231"/>
    </location>
</feature>
<protein>
    <submittedName>
        <fullName evidence="3">Uncharacterized protein</fullName>
    </submittedName>
</protein>
<keyword evidence="2" id="KW-0812">Transmembrane</keyword>
<proteinExistence type="predicted"/>
<feature type="region of interest" description="Disordered" evidence="1">
    <location>
        <begin position="1"/>
        <end position="41"/>
    </location>
</feature>
<accession>A0A0B6YM75</accession>
<evidence type="ECO:0000256" key="1">
    <source>
        <dbReference type="SAM" id="MobiDB-lite"/>
    </source>
</evidence>
<dbReference type="EMBL" id="HACG01009720">
    <property type="protein sequence ID" value="CEK56585.1"/>
    <property type="molecule type" value="Transcribed_RNA"/>
</dbReference>
<organism evidence="3">
    <name type="scientific">Arion vulgaris</name>
    <dbReference type="NCBI Taxonomy" id="1028688"/>
    <lineage>
        <taxon>Eukaryota</taxon>
        <taxon>Metazoa</taxon>
        <taxon>Spiralia</taxon>
        <taxon>Lophotrochozoa</taxon>
        <taxon>Mollusca</taxon>
        <taxon>Gastropoda</taxon>
        <taxon>Heterobranchia</taxon>
        <taxon>Euthyneura</taxon>
        <taxon>Panpulmonata</taxon>
        <taxon>Eupulmonata</taxon>
        <taxon>Stylommatophora</taxon>
        <taxon>Helicina</taxon>
        <taxon>Arionoidea</taxon>
        <taxon>Arionidae</taxon>
        <taxon>Arion</taxon>
    </lineage>
</organism>
<feature type="transmembrane region" description="Helical" evidence="2">
    <location>
        <begin position="67"/>
        <end position="84"/>
    </location>
</feature>
<feature type="compositionally biased region" description="Basic and acidic residues" evidence="1">
    <location>
        <begin position="1"/>
        <end position="16"/>
    </location>
</feature>
<sequence>KKEEKSRRKTIQKSDDFLTPEFGLEKTDEEKSTSNILTDHVSHSEALTSESYPSSESGSQSTNSNKLYILIAVFIVLDVVLWVYRISWLSSQLYAARHGYADRIPTDETCKQVLEIQTAYHLPAFENPHDESSGYYVDVKEPLYVTDRENDITFLQTMPSPKSKDDILQKIWNEKMNKNEDRAVVRMRKCFLVRWYGDLRIVLNRLFLSQLVWQSSVTFLAISFICLFVCVEHWLTYDNFQTLVG</sequence>
<reference evidence="3" key="1">
    <citation type="submission" date="2014-12" db="EMBL/GenBank/DDBJ databases">
        <title>Insight into the proteome of Arion vulgaris.</title>
        <authorList>
            <person name="Aradska J."/>
            <person name="Bulat T."/>
            <person name="Smidak R."/>
            <person name="Sarate P."/>
            <person name="Gangsoo J."/>
            <person name="Sialana F."/>
            <person name="Bilban M."/>
            <person name="Lubec G."/>
        </authorList>
    </citation>
    <scope>NUCLEOTIDE SEQUENCE</scope>
    <source>
        <tissue evidence="3">Skin</tissue>
    </source>
</reference>
<name>A0A0B6YM75_9EUPU</name>